<organism evidence="3 4">
    <name type="scientific">Alkalicaulis satelles</name>
    <dbReference type="NCBI Taxonomy" id="2609175"/>
    <lineage>
        <taxon>Bacteria</taxon>
        <taxon>Pseudomonadati</taxon>
        <taxon>Pseudomonadota</taxon>
        <taxon>Alphaproteobacteria</taxon>
        <taxon>Maricaulales</taxon>
        <taxon>Maricaulaceae</taxon>
        <taxon>Alkalicaulis</taxon>
    </lineage>
</organism>
<evidence type="ECO:0000256" key="2">
    <source>
        <dbReference type="SAM" id="SignalP"/>
    </source>
</evidence>
<comment type="caution">
    <text evidence="3">The sequence shown here is derived from an EMBL/GenBank/DDBJ whole genome shotgun (WGS) entry which is preliminary data.</text>
</comment>
<sequence length="109" mass="11931">MIRLVNIVAACVALALLAALYVAKTGTAGDQQTLAALHAELARERGRISALEAEIALQEDHENLRRLARLYLGFEPVRHDQEIGFSDLPRLAAGEGAPVRASYREAIRR</sequence>
<evidence type="ECO:0008006" key="5">
    <source>
        <dbReference type="Google" id="ProtNLM"/>
    </source>
</evidence>
<dbReference type="EMBL" id="VWOJ01000001">
    <property type="protein sequence ID" value="KAA5805297.1"/>
    <property type="molecule type" value="Genomic_DNA"/>
</dbReference>
<gene>
    <name evidence="3" type="ORF">F1654_04775</name>
</gene>
<evidence type="ECO:0000313" key="4">
    <source>
        <dbReference type="Proteomes" id="UP000325122"/>
    </source>
</evidence>
<evidence type="ECO:0000256" key="1">
    <source>
        <dbReference type="SAM" id="Coils"/>
    </source>
</evidence>
<protein>
    <recommendedName>
        <fullName evidence="5">Cell division protein FtsL</fullName>
    </recommendedName>
</protein>
<proteinExistence type="predicted"/>
<feature type="coiled-coil region" evidence="1">
    <location>
        <begin position="34"/>
        <end position="61"/>
    </location>
</feature>
<accession>A0A5M6ZNL5</accession>
<dbReference type="AlphaFoldDB" id="A0A5M6ZNL5"/>
<reference evidence="3 4" key="1">
    <citation type="submission" date="2019-09" db="EMBL/GenBank/DDBJ databases">
        <authorList>
            <person name="Kevbrin V."/>
            <person name="Grouzdev D.S."/>
        </authorList>
    </citation>
    <scope>NUCLEOTIDE SEQUENCE [LARGE SCALE GENOMIC DNA]</scope>
    <source>
        <strain evidence="3 4">G-192</strain>
    </source>
</reference>
<name>A0A5M6ZNL5_9PROT</name>
<keyword evidence="4" id="KW-1185">Reference proteome</keyword>
<evidence type="ECO:0000313" key="3">
    <source>
        <dbReference type="EMBL" id="KAA5805297.1"/>
    </source>
</evidence>
<feature type="signal peptide" evidence="2">
    <location>
        <begin position="1"/>
        <end position="28"/>
    </location>
</feature>
<dbReference type="RefSeq" id="WP_150022329.1">
    <property type="nucleotide sequence ID" value="NZ_VWOJ01000001.1"/>
</dbReference>
<keyword evidence="1" id="KW-0175">Coiled coil</keyword>
<feature type="chain" id="PRO_5024409970" description="Cell division protein FtsL" evidence="2">
    <location>
        <begin position="29"/>
        <end position="109"/>
    </location>
</feature>
<dbReference type="Proteomes" id="UP000325122">
    <property type="component" value="Unassembled WGS sequence"/>
</dbReference>
<keyword evidence="2" id="KW-0732">Signal</keyword>